<evidence type="ECO:0000313" key="3">
    <source>
        <dbReference type="Proteomes" id="UP001597128"/>
    </source>
</evidence>
<keyword evidence="3" id="KW-1185">Reference proteome</keyword>
<reference evidence="3" key="1">
    <citation type="journal article" date="2019" name="Int. J. Syst. Evol. Microbiol.">
        <title>The Global Catalogue of Microorganisms (GCM) 10K type strain sequencing project: providing services to taxonomists for standard genome sequencing and annotation.</title>
        <authorList>
            <consortium name="The Broad Institute Genomics Platform"/>
            <consortium name="The Broad Institute Genome Sequencing Center for Infectious Disease"/>
            <person name="Wu L."/>
            <person name="Ma J."/>
        </authorList>
    </citation>
    <scope>NUCLEOTIDE SEQUENCE [LARGE SCALE GENOMIC DNA]</scope>
    <source>
        <strain evidence="3">CCUG 58412</strain>
    </source>
</reference>
<dbReference type="EMBL" id="JBHTKB010000001">
    <property type="protein sequence ID" value="MFD0913178.1"/>
    <property type="molecule type" value="Genomic_DNA"/>
</dbReference>
<accession>A0ABW3F5Q9</accession>
<comment type="caution">
    <text evidence="2">The sequence shown here is derived from an EMBL/GenBank/DDBJ whole genome shotgun (WGS) entry which is preliminary data.</text>
</comment>
<dbReference type="RefSeq" id="WP_379056447.1">
    <property type="nucleotide sequence ID" value="NZ_JBHTKB010000001.1"/>
</dbReference>
<name>A0ABW3F5Q9_9PROT</name>
<proteinExistence type="predicted"/>
<dbReference type="Proteomes" id="UP001597128">
    <property type="component" value="Unassembled WGS sequence"/>
</dbReference>
<keyword evidence="1" id="KW-0732">Signal</keyword>
<feature type="chain" id="PRO_5047422643" evidence="1">
    <location>
        <begin position="20"/>
        <end position="153"/>
    </location>
</feature>
<organism evidence="2 3">
    <name type="scientific">Methylophilus luteus</name>
    <dbReference type="NCBI Taxonomy" id="640108"/>
    <lineage>
        <taxon>Bacteria</taxon>
        <taxon>Pseudomonadati</taxon>
        <taxon>Pseudomonadota</taxon>
        <taxon>Betaproteobacteria</taxon>
        <taxon>Nitrosomonadales</taxon>
        <taxon>Methylophilaceae</taxon>
        <taxon>Methylophilus</taxon>
    </lineage>
</organism>
<evidence type="ECO:0000313" key="2">
    <source>
        <dbReference type="EMBL" id="MFD0913178.1"/>
    </source>
</evidence>
<protein>
    <submittedName>
        <fullName evidence="2">Uncharacterized protein</fullName>
    </submittedName>
</protein>
<feature type="signal peptide" evidence="1">
    <location>
        <begin position="1"/>
        <end position="19"/>
    </location>
</feature>
<gene>
    <name evidence="2" type="ORF">ACFQ1Z_06435</name>
</gene>
<sequence length="153" mass="16986">MKAIITILLFTAFCGQAFSQQNTECTTPEQAAQAQAQMETSLKSIREAQRKREAELDNDVQATANRLGWTNQAQAKFFNDMLASPEFAAFETEKRPLTTEIMGIVTAANQQNIPSTPAASCQVANQLNAIVEKVKEINARQYDFMYSKITTAQ</sequence>
<evidence type="ECO:0000256" key="1">
    <source>
        <dbReference type="SAM" id="SignalP"/>
    </source>
</evidence>